<dbReference type="GO" id="GO:0003677">
    <property type="term" value="F:DNA binding"/>
    <property type="evidence" value="ECO:0007669"/>
    <property type="project" value="UniProtKB-KW"/>
</dbReference>
<evidence type="ECO:0000259" key="13">
    <source>
        <dbReference type="PROSITE" id="PS51194"/>
    </source>
</evidence>
<dbReference type="InterPro" id="IPR014001">
    <property type="entry name" value="Helicase_ATP-bd"/>
</dbReference>
<dbReference type="EnsemblMetazoa" id="CJA06080.1">
    <property type="protein sequence ID" value="CJA06080.1"/>
    <property type="gene ID" value="WBGene00125284"/>
</dbReference>
<evidence type="ECO:0000256" key="6">
    <source>
        <dbReference type="ARBA" id="ARBA00022840"/>
    </source>
</evidence>
<dbReference type="GO" id="GO:0004386">
    <property type="term" value="F:helicase activity"/>
    <property type="evidence" value="ECO:0007669"/>
    <property type="project" value="UniProtKB-KW"/>
</dbReference>
<feature type="coiled-coil region" evidence="10">
    <location>
        <begin position="918"/>
        <end position="945"/>
    </location>
</feature>
<evidence type="ECO:0000256" key="7">
    <source>
        <dbReference type="ARBA" id="ARBA00022853"/>
    </source>
</evidence>
<keyword evidence="4" id="KW-0378">Hydrolase</keyword>
<evidence type="ECO:0000259" key="14">
    <source>
        <dbReference type="PROSITE" id="PS51204"/>
    </source>
</evidence>
<evidence type="ECO:0000256" key="8">
    <source>
        <dbReference type="ARBA" id="ARBA00023125"/>
    </source>
</evidence>
<feature type="compositionally biased region" description="Basic and acidic residues" evidence="11">
    <location>
        <begin position="999"/>
        <end position="1010"/>
    </location>
</feature>
<keyword evidence="3" id="KW-0547">Nucleotide-binding</keyword>
<reference evidence="16" key="1">
    <citation type="submission" date="2010-08" db="EMBL/GenBank/DDBJ databases">
        <authorList>
            <consortium name="Caenorhabditis japonica Sequencing Consortium"/>
            <person name="Wilson R.K."/>
        </authorList>
    </citation>
    <scope>NUCLEOTIDE SEQUENCE [LARGE SCALE GENOMIC DNA]</scope>
    <source>
        <strain evidence="16">DF5081</strain>
    </source>
</reference>
<dbReference type="Gene3D" id="3.40.50.10810">
    <property type="entry name" value="Tandem AAA-ATPase domain"/>
    <property type="match status" value="2"/>
</dbReference>
<feature type="domain" description="HSA" evidence="14">
    <location>
        <begin position="760"/>
        <end position="833"/>
    </location>
</feature>
<dbReference type="GO" id="GO:0016887">
    <property type="term" value="F:ATP hydrolysis activity"/>
    <property type="evidence" value="ECO:0007669"/>
    <property type="project" value="TreeGrafter"/>
</dbReference>
<comment type="subcellular location">
    <subcellularLocation>
        <location evidence="1">Nucleus</location>
    </subcellularLocation>
</comment>
<comment type="similarity">
    <text evidence="2">Belongs to the SNF2/RAD54 helicase family. SWR1 subfamily.</text>
</comment>
<evidence type="ECO:0000256" key="10">
    <source>
        <dbReference type="SAM" id="Coils"/>
    </source>
</evidence>
<proteinExistence type="inferred from homology"/>
<keyword evidence="8" id="KW-0238">DNA-binding</keyword>
<dbReference type="InterPro" id="IPR049730">
    <property type="entry name" value="SNF2/RAD54-like_C"/>
</dbReference>
<protein>
    <submittedName>
        <fullName evidence="15">Uncharacterized protein</fullName>
    </submittedName>
</protein>
<dbReference type="PROSITE" id="PS51204">
    <property type="entry name" value="HSA"/>
    <property type="match status" value="1"/>
</dbReference>
<reference evidence="15" key="2">
    <citation type="submission" date="2022-06" db="UniProtKB">
        <authorList>
            <consortium name="EnsemblMetazoa"/>
        </authorList>
    </citation>
    <scope>IDENTIFICATION</scope>
    <source>
        <strain evidence="15">DF5081</strain>
    </source>
</reference>
<dbReference type="AlphaFoldDB" id="A0A8R1HSQ0"/>
<dbReference type="FunFam" id="3.40.50.300:FF:001674">
    <property type="entry name" value="E1A-binding protein p400 isoform X7"/>
    <property type="match status" value="1"/>
</dbReference>
<feature type="domain" description="Helicase ATP-binding" evidence="12">
    <location>
        <begin position="1107"/>
        <end position="1237"/>
    </location>
</feature>
<dbReference type="InterPro" id="IPR014012">
    <property type="entry name" value="HSA_dom"/>
</dbReference>
<feature type="compositionally biased region" description="Low complexity" evidence="11">
    <location>
        <begin position="238"/>
        <end position="256"/>
    </location>
</feature>
<dbReference type="PROSITE" id="PS51194">
    <property type="entry name" value="HELICASE_CTER"/>
    <property type="match status" value="1"/>
</dbReference>
<evidence type="ECO:0000259" key="12">
    <source>
        <dbReference type="PROSITE" id="PS51192"/>
    </source>
</evidence>
<dbReference type="PROSITE" id="PS51192">
    <property type="entry name" value="HELICASE_ATP_BIND_1"/>
    <property type="match status" value="1"/>
</dbReference>
<evidence type="ECO:0000256" key="5">
    <source>
        <dbReference type="ARBA" id="ARBA00022806"/>
    </source>
</evidence>
<organism evidence="15 16">
    <name type="scientific">Caenorhabditis japonica</name>
    <dbReference type="NCBI Taxonomy" id="281687"/>
    <lineage>
        <taxon>Eukaryota</taxon>
        <taxon>Metazoa</taxon>
        <taxon>Ecdysozoa</taxon>
        <taxon>Nematoda</taxon>
        <taxon>Chromadorea</taxon>
        <taxon>Rhabditida</taxon>
        <taxon>Rhabditina</taxon>
        <taxon>Rhabditomorpha</taxon>
        <taxon>Rhabditoidea</taxon>
        <taxon>Rhabditidae</taxon>
        <taxon>Peloderinae</taxon>
        <taxon>Caenorhabditis</taxon>
    </lineage>
</organism>
<dbReference type="PANTHER" id="PTHR45685:SF1">
    <property type="entry name" value="HELICASE SRCAP"/>
    <property type="match status" value="1"/>
</dbReference>
<evidence type="ECO:0000256" key="1">
    <source>
        <dbReference type="ARBA" id="ARBA00004123"/>
    </source>
</evidence>
<sequence>MELWSLMHFLMPTIFSSHDDFKDWFSNPLTGMMEGSMEFNAPLIQRLHKVLRPFILRRLKKEVEKQLPEKTEHVINCSLSKRQRYLYDDFMSRRSTKENLKSGNMMSVLNIVMQLRKCCNHPNLFEPRPVLAPFVVQKIQTDLPAYMFEIAEQKQEEPIPEIFNLRFGWQTQVSSKKPLIEEIRAMETVEEPTPPLVEGFRFNRTAFIQKNNRTDEGIGSEEEVKMNGNNGVVHANVNINNSSSSSASASASTSAAPPRPGALIRTRTVMNTAPLTITTDRSGFHYTMANNGRNQLDENAPQSPPLKRSKMSGEPTNWADCVPRHVIEKMEASKRAQLEIVRRRFGQIRKPVIANELIALLMEEVTGEIQRLAREKDDTIQETLSEYIDLLGERFGMFVEPVLADAWQCRPSSSGLPSYIRHNMDTLEQDSRRFLLQSSSNLDTKMSIGRSLQFPELRLIEYDCGKLQTLAVLLRQLYIYKHRCLIFTQMSKMLDVLQTFLSHHGYQYFRLDGTTGVEQRQAMMERFNADPKIFCFILSTRSGGVGVNLTGADTVIFYDSDWNPTMDAQAQDRCHRIGQTRNVSIYRLISERTIEENILKKAMQKKRLGELAIDEAGFTPAFFKQTDSIRDLFDGEGVDVEAPKDVPKNEKEMEKAMATCEDEADVNAAKVAVAEARVDVAEFDENSKMPTSNLDGDEEADEKYMELIQQLKPIERFAINLLEAEYKPEFEEECKEAEEAHVLSRIAELRKNGLWSNSRLPKCVEPERNKTHWDYLLEEVKWMATDFRTETNNKKKFAKIFAHGIAKQHRDKEIEVERAAEREIKDKKKMCAGIAKMIRDFWQGVDKVVDIRAKEILESRLRKARNKHLMFMIGQVDEMSNIVQERLVPSKTPSIVDDDKEFDAANLSESDDERTIANAEKSIRKDDVKEEVSALQDEANADMDDFLWTLPPEYLLAEFGLTSEDLEEMKRQKKLEREQPEAPKVEEMEVDVPSTSTSKDSDENKNGEKEKEEEEEREEERVEKSQNDTAEDGNGDGRGVLLNVDYLKLNSNDSDIRQQELANIAEEALKFQPKGYTLETTQVKTPVPFLIRGELREYQMVGLDWMVTLYEKNLNGILADEMGLGKTIQTISLIAHLACHESIWGPHLIIVPTSVILNWEMEFKKWCPALKILTYFGSAKERAEKRKGWMKPNCFHVCITSYKTVTTDIRAFKQRVLFMNHPLSTRQILATTVVFSALTADVVDGKLSGAAPAAVKKPKEEQK</sequence>
<dbReference type="GO" id="GO:0006338">
    <property type="term" value="P:chromatin remodeling"/>
    <property type="evidence" value="ECO:0007669"/>
    <property type="project" value="TreeGrafter"/>
</dbReference>
<dbReference type="SMART" id="SM00490">
    <property type="entry name" value="HELICc"/>
    <property type="match status" value="1"/>
</dbReference>
<name>A0A8R1HSQ0_CAEJA</name>
<dbReference type="CDD" id="cd18793">
    <property type="entry name" value="SF2_C_SNF"/>
    <property type="match status" value="1"/>
</dbReference>
<dbReference type="SMART" id="SM00573">
    <property type="entry name" value="HSA"/>
    <property type="match status" value="1"/>
</dbReference>
<keyword evidence="10" id="KW-0175">Coiled coil</keyword>
<keyword evidence="16" id="KW-1185">Reference proteome</keyword>
<feature type="region of interest" description="Disordered" evidence="11">
    <location>
        <begin position="238"/>
        <end position="261"/>
    </location>
</feature>
<dbReference type="SUPFAM" id="SSF52540">
    <property type="entry name" value="P-loop containing nucleoside triphosphate hydrolases"/>
    <property type="match status" value="3"/>
</dbReference>
<dbReference type="Pfam" id="PF00271">
    <property type="entry name" value="Helicase_C"/>
    <property type="match status" value="1"/>
</dbReference>
<evidence type="ECO:0000256" key="2">
    <source>
        <dbReference type="ARBA" id="ARBA00009220"/>
    </source>
</evidence>
<dbReference type="Proteomes" id="UP000005237">
    <property type="component" value="Unassembled WGS sequence"/>
</dbReference>
<dbReference type="InterPro" id="IPR050520">
    <property type="entry name" value="INO80/SWR1_helicase"/>
</dbReference>
<dbReference type="SMART" id="SM00487">
    <property type="entry name" value="DEXDc"/>
    <property type="match status" value="1"/>
</dbReference>
<feature type="region of interest" description="Disordered" evidence="11">
    <location>
        <begin position="292"/>
        <end position="317"/>
    </location>
</feature>
<dbReference type="InterPro" id="IPR001650">
    <property type="entry name" value="Helicase_C-like"/>
</dbReference>
<dbReference type="Pfam" id="PF00176">
    <property type="entry name" value="SNF2-rel_dom"/>
    <property type="match status" value="2"/>
</dbReference>
<dbReference type="Gene3D" id="3.40.50.300">
    <property type="entry name" value="P-loop containing nucleotide triphosphate hydrolases"/>
    <property type="match status" value="2"/>
</dbReference>
<feature type="region of interest" description="Disordered" evidence="11">
    <location>
        <begin position="970"/>
        <end position="1037"/>
    </location>
</feature>
<dbReference type="Pfam" id="PF07529">
    <property type="entry name" value="HSA"/>
    <property type="match status" value="1"/>
</dbReference>
<evidence type="ECO:0000256" key="4">
    <source>
        <dbReference type="ARBA" id="ARBA00022801"/>
    </source>
</evidence>
<evidence type="ECO:0000313" key="15">
    <source>
        <dbReference type="EnsemblMetazoa" id="CJA06080.1"/>
    </source>
</evidence>
<keyword evidence="7" id="KW-0156">Chromatin regulator</keyword>
<dbReference type="GO" id="GO:0005524">
    <property type="term" value="F:ATP binding"/>
    <property type="evidence" value="ECO:0007669"/>
    <property type="project" value="UniProtKB-KW"/>
</dbReference>
<evidence type="ECO:0000313" key="16">
    <source>
        <dbReference type="Proteomes" id="UP000005237"/>
    </source>
</evidence>
<dbReference type="InterPro" id="IPR000330">
    <property type="entry name" value="SNF2_N"/>
</dbReference>
<keyword evidence="5" id="KW-0347">Helicase</keyword>
<accession>A0A8R1HSQ0</accession>
<dbReference type="GO" id="GO:0000812">
    <property type="term" value="C:Swr1 complex"/>
    <property type="evidence" value="ECO:0007669"/>
    <property type="project" value="TreeGrafter"/>
</dbReference>
<dbReference type="GO" id="GO:0042393">
    <property type="term" value="F:histone binding"/>
    <property type="evidence" value="ECO:0007669"/>
    <property type="project" value="TreeGrafter"/>
</dbReference>
<keyword evidence="6" id="KW-0067">ATP-binding</keyword>
<feature type="domain" description="Helicase C-terminal" evidence="13">
    <location>
        <begin position="473"/>
        <end position="619"/>
    </location>
</feature>
<evidence type="ECO:0000256" key="3">
    <source>
        <dbReference type="ARBA" id="ARBA00022741"/>
    </source>
</evidence>
<keyword evidence="9" id="KW-0539">Nucleus</keyword>
<dbReference type="PANTHER" id="PTHR45685">
    <property type="entry name" value="HELICASE SRCAP-RELATED"/>
    <property type="match status" value="1"/>
</dbReference>
<dbReference type="InterPro" id="IPR027417">
    <property type="entry name" value="P-loop_NTPase"/>
</dbReference>
<feature type="compositionally biased region" description="Basic and acidic residues" evidence="11">
    <location>
        <begin position="975"/>
        <end position="987"/>
    </location>
</feature>
<evidence type="ECO:0000256" key="9">
    <source>
        <dbReference type="ARBA" id="ARBA00023242"/>
    </source>
</evidence>
<dbReference type="InterPro" id="IPR038718">
    <property type="entry name" value="SNF2-like_sf"/>
</dbReference>
<evidence type="ECO:0000256" key="11">
    <source>
        <dbReference type="SAM" id="MobiDB-lite"/>
    </source>
</evidence>